<dbReference type="RefSeq" id="WP_097148668.1">
    <property type="nucleotide sequence ID" value="NZ_OBQC01000003.1"/>
</dbReference>
<sequence length="292" mass="34357">MNWIPYLIEKSLYIKSVLASQKQNGIEKVHFRQLTPVLSRLLANAPQEVQEFLQHKKDTPAQCLLNWLSSIGEIIKLDDGYYTIWAPCNLELPSTKQKVGVRYVLEHESQFITITSKPDESKSLLPITDYLYAPTLEETLNQYQSFTEIDDLDTIYRFTKYGRQQVTKNFTTDKLYLAEKKQAFAHGGYKTHRFLAKFQKGWHIQQIADKDIWRVYYALNARAGRYFTYKLEKQLFFTELELQMKLPHEEFALLSLIGMPKTFKDAKSFYIPNENLDDAIEILQRLEMKERS</sequence>
<accession>A0A285U6Q7</accession>
<dbReference type="Proteomes" id="UP000219252">
    <property type="component" value="Unassembled WGS sequence"/>
</dbReference>
<proteinExistence type="predicted"/>
<evidence type="ECO:0000313" key="2">
    <source>
        <dbReference type="Proteomes" id="UP000219252"/>
    </source>
</evidence>
<keyword evidence="2" id="KW-1185">Reference proteome</keyword>
<evidence type="ECO:0000313" key="1">
    <source>
        <dbReference type="EMBL" id="SOC37078.1"/>
    </source>
</evidence>
<reference evidence="2" key="1">
    <citation type="submission" date="2017-08" db="EMBL/GenBank/DDBJ databases">
        <authorList>
            <person name="Varghese N."/>
            <person name="Submissions S."/>
        </authorList>
    </citation>
    <scope>NUCLEOTIDE SEQUENCE [LARGE SCALE GENOMIC DNA]</scope>
    <source>
        <strain evidence="2">JC23</strain>
    </source>
</reference>
<dbReference type="OrthoDB" id="2961057at2"/>
<name>A0A285U6Q7_9BACL</name>
<protein>
    <submittedName>
        <fullName evidence="1">Uncharacterized protein</fullName>
    </submittedName>
</protein>
<gene>
    <name evidence="1" type="ORF">SAMN05877842_1039</name>
</gene>
<organism evidence="1 2">
    <name type="scientific">Ureibacillus acetophenoni</name>
    <dbReference type="NCBI Taxonomy" id="614649"/>
    <lineage>
        <taxon>Bacteria</taxon>
        <taxon>Bacillati</taxon>
        <taxon>Bacillota</taxon>
        <taxon>Bacilli</taxon>
        <taxon>Bacillales</taxon>
        <taxon>Caryophanaceae</taxon>
        <taxon>Ureibacillus</taxon>
    </lineage>
</organism>
<dbReference type="EMBL" id="OBQC01000003">
    <property type="protein sequence ID" value="SOC37078.1"/>
    <property type="molecule type" value="Genomic_DNA"/>
</dbReference>
<dbReference type="AlphaFoldDB" id="A0A285U6Q7"/>